<dbReference type="Gene3D" id="1.10.150.20">
    <property type="entry name" value="5' to 3' exonuclease, C-terminal subdomain"/>
    <property type="match status" value="2"/>
</dbReference>
<comment type="caution">
    <text evidence="10">Lacks conserved residue(s) required for the propagation of feature annotation.</text>
</comment>
<evidence type="ECO:0000313" key="12">
    <source>
        <dbReference type="EMBL" id="MBC5658359.1"/>
    </source>
</evidence>
<comment type="caution">
    <text evidence="12">The sequence shown here is derived from an EMBL/GenBank/DDBJ whole genome shotgun (WGS) entry which is preliminary data.</text>
</comment>
<comment type="catalytic activity">
    <reaction evidence="9 10">
        <text>NAD(+) + (deoxyribonucleotide)n-3'-hydroxyl + 5'-phospho-(deoxyribonucleotide)m = (deoxyribonucleotide)n+m + AMP + beta-nicotinamide D-nucleotide.</text>
        <dbReference type="EC" id="6.5.1.2"/>
    </reaction>
</comment>
<feature type="binding site" evidence="10">
    <location>
        <position position="396"/>
    </location>
    <ligand>
        <name>Zn(2+)</name>
        <dbReference type="ChEBI" id="CHEBI:29105"/>
    </ligand>
</feature>
<gene>
    <name evidence="10 12" type="primary">ligA</name>
    <name evidence="12" type="ORF">H8S44_00980</name>
</gene>
<evidence type="ECO:0000256" key="8">
    <source>
        <dbReference type="ARBA" id="ARBA00023211"/>
    </source>
</evidence>
<comment type="cofactor">
    <cofactor evidence="10">
        <name>Mg(2+)</name>
        <dbReference type="ChEBI" id="CHEBI:18420"/>
    </cofactor>
    <cofactor evidence="10">
        <name>Mn(2+)</name>
        <dbReference type="ChEBI" id="CHEBI:29035"/>
    </cofactor>
</comment>
<keyword evidence="7 10" id="KW-0234">DNA repair</keyword>
<feature type="binding site" evidence="10">
    <location>
        <position position="160"/>
    </location>
    <ligand>
        <name>NAD(+)</name>
        <dbReference type="ChEBI" id="CHEBI:57540"/>
    </ligand>
</feature>
<dbReference type="EC" id="6.5.1.2" evidence="10"/>
<feature type="domain" description="BRCT" evidence="11">
    <location>
        <begin position="595"/>
        <end position="674"/>
    </location>
</feature>
<keyword evidence="13" id="KW-1185">Reference proteome</keyword>
<dbReference type="SMART" id="SM00532">
    <property type="entry name" value="LIGANc"/>
    <property type="match status" value="1"/>
</dbReference>
<evidence type="ECO:0000313" key="13">
    <source>
        <dbReference type="Proteomes" id="UP000649345"/>
    </source>
</evidence>
<evidence type="ECO:0000256" key="1">
    <source>
        <dbReference type="ARBA" id="ARBA00022598"/>
    </source>
</evidence>
<keyword evidence="2 10" id="KW-0235">DNA replication</keyword>
<dbReference type="AlphaFoldDB" id="A0A923RKM6"/>
<name>A0A923RKM6_9FIRM</name>
<dbReference type="Proteomes" id="UP000649345">
    <property type="component" value="Unassembled WGS sequence"/>
</dbReference>
<feature type="binding site" evidence="10">
    <location>
        <begin position="81"/>
        <end position="82"/>
    </location>
    <ligand>
        <name>NAD(+)</name>
        <dbReference type="ChEBI" id="CHEBI:57540"/>
    </ligand>
</feature>
<feature type="binding site" evidence="10">
    <location>
        <position position="427"/>
    </location>
    <ligand>
        <name>Zn(2+)</name>
        <dbReference type="ChEBI" id="CHEBI:29105"/>
    </ligand>
</feature>
<dbReference type="RefSeq" id="WP_186872903.1">
    <property type="nucleotide sequence ID" value="NZ_JACOOR010000001.1"/>
</dbReference>
<dbReference type="NCBIfam" id="TIGR00575">
    <property type="entry name" value="dnlj"/>
    <property type="match status" value="1"/>
</dbReference>
<keyword evidence="10" id="KW-0460">Magnesium</keyword>
<keyword evidence="4 10" id="KW-0227">DNA damage</keyword>
<dbReference type="Pfam" id="PF01653">
    <property type="entry name" value="DNA_ligase_aden"/>
    <property type="match status" value="1"/>
</dbReference>
<evidence type="ECO:0000256" key="3">
    <source>
        <dbReference type="ARBA" id="ARBA00022723"/>
    </source>
</evidence>
<evidence type="ECO:0000256" key="5">
    <source>
        <dbReference type="ARBA" id="ARBA00022833"/>
    </source>
</evidence>
<evidence type="ECO:0000256" key="4">
    <source>
        <dbReference type="ARBA" id="ARBA00022763"/>
    </source>
</evidence>
<dbReference type="InterPro" id="IPR013839">
    <property type="entry name" value="DNAligase_adenylation"/>
</dbReference>
<dbReference type="NCBIfam" id="NF005932">
    <property type="entry name" value="PRK07956.1"/>
    <property type="match status" value="1"/>
</dbReference>
<dbReference type="SUPFAM" id="SSF56091">
    <property type="entry name" value="DNA ligase/mRNA capping enzyme, catalytic domain"/>
    <property type="match status" value="1"/>
</dbReference>
<dbReference type="Gene3D" id="3.40.50.10190">
    <property type="entry name" value="BRCT domain"/>
    <property type="match status" value="1"/>
</dbReference>
<proteinExistence type="inferred from homology"/>
<evidence type="ECO:0000256" key="9">
    <source>
        <dbReference type="ARBA" id="ARBA00034005"/>
    </source>
</evidence>
<organism evidence="12 13">
    <name type="scientific">Anaerosacchariphilus hominis</name>
    <dbReference type="NCBI Taxonomy" id="2763017"/>
    <lineage>
        <taxon>Bacteria</taxon>
        <taxon>Bacillati</taxon>
        <taxon>Bacillota</taxon>
        <taxon>Clostridia</taxon>
        <taxon>Lachnospirales</taxon>
        <taxon>Lachnospiraceae</taxon>
        <taxon>Anaerosacchariphilus</taxon>
    </lineage>
</organism>
<dbReference type="Gene3D" id="1.10.287.610">
    <property type="entry name" value="Helix hairpin bin"/>
    <property type="match status" value="1"/>
</dbReference>
<dbReference type="GO" id="GO:0006281">
    <property type="term" value="P:DNA repair"/>
    <property type="evidence" value="ECO:0007669"/>
    <property type="project" value="UniProtKB-KW"/>
</dbReference>
<reference evidence="12" key="1">
    <citation type="submission" date="2020-08" db="EMBL/GenBank/DDBJ databases">
        <title>Genome public.</title>
        <authorList>
            <person name="Liu C."/>
            <person name="Sun Q."/>
        </authorList>
    </citation>
    <scope>NUCLEOTIDE SEQUENCE</scope>
    <source>
        <strain evidence="12">NSJ-68</strain>
    </source>
</reference>
<feature type="active site" description="N6-AMP-lysine intermediate" evidence="10">
    <location>
        <position position="105"/>
    </location>
</feature>
<dbReference type="Gene3D" id="2.40.50.140">
    <property type="entry name" value="Nucleic acid-binding proteins"/>
    <property type="match status" value="1"/>
</dbReference>
<sequence>MEQNIFEKQRDLNDRLNRYRDEYYNRNAPSVSDEVYDRLFDELKELEQETGIQMANSPTQTVGYPAVSRLEKTRHEIPLLSLDKTKSSMDLLNFMGEQQVMLMLKLDGLTVKLTYENGELLEAATRGDGDEGEIITHNTRAISGIPSHITYKERLVVTGEGFIRPSDFEELKTSLQDSSGKPYKNGRNLAAGSIRLMDAKTCRERRLVFMPFGVLEGFPHLTRKSDKLRELRALGFQPCKYLVTKQKLTLENVEAGIYQLRQYATDKDIPIDGIVVSFNDIAYAQSCGRTGHHYKDGLAYKFEDDLHESLLQYIEWTPGRTGEIAPVAVFTPVEIDGCEVSRASLHNLSFIEDLELMAGNRILVSKRNMIIPHVEENLDRGGFSMVDTIPHVCPCCGQPTRIHESSGKGENGEDRIIKTLYCDNPDCETRRLKKFVHFVSQKAMDIEGLSEATLEKFIGQGFIHSYLDIYRLDRYRAEIVRMDGFGEKSWQRLWDAIQQSRNTTFERYLISMDIPMIGNTASKVLGRVFHYDLDEFRDAVYGGYDFRQLPDFGETLHNNIHDWFCVEDNFCIWEELQTMMSIQKPAVAEHSENRVQDNPFVGKTIVVTGKVEPYTRDGINDLIESLGAHAGSSVSKKTDYLVCGENAGSKLSKARDLGVTVLSPAEFFSMAGAE</sequence>
<dbReference type="GO" id="GO:0046872">
    <property type="term" value="F:metal ion binding"/>
    <property type="evidence" value="ECO:0007669"/>
    <property type="project" value="UniProtKB-KW"/>
</dbReference>
<dbReference type="SUPFAM" id="SSF52113">
    <property type="entry name" value="BRCT domain"/>
    <property type="match status" value="1"/>
</dbReference>
<dbReference type="Gene3D" id="3.30.470.30">
    <property type="entry name" value="DNA ligase/mRNA capping enzyme"/>
    <property type="match status" value="1"/>
</dbReference>
<feature type="binding site" evidence="10">
    <location>
        <position position="301"/>
    </location>
    <ligand>
        <name>NAD(+)</name>
        <dbReference type="ChEBI" id="CHEBI:57540"/>
    </ligand>
</feature>
<keyword evidence="1 10" id="KW-0436">Ligase</keyword>
<dbReference type="InterPro" id="IPR001679">
    <property type="entry name" value="DNA_ligase"/>
</dbReference>
<feature type="binding site" evidence="10">
    <location>
        <position position="422"/>
    </location>
    <ligand>
        <name>Zn(2+)</name>
        <dbReference type="ChEBI" id="CHEBI:29105"/>
    </ligand>
</feature>
<feature type="binding site" evidence="10">
    <location>
        <begin position="33"/>
        <end position="37"/>
    </location>
    <ligand>
        <name>NAD(+)</name>
        <dbReference type="ChEBI" id="CHEBI:57540"/>
    </ligand>
</feature>
<dbReference type="HAMAP" id="MF_01588">
    <property type="entry name" value="DNA_ligase_A"/>
    <property type="match status" value="1"/>
</dbReference>
<dbReference type="EMBL" id="JACOOR010000001">
    <property type="protein sequence ID" value="MBC5658359.1"/>
    <property type="molecule type" value="Genomic_DNA"/>
</dbReference>
<dbReference type="InterPro" id="IPR012340">
    <property type="entry name" value="NA-bd_OB-fold"/>
</dbReference>
<feature type="binding site" evidence="10">
    <location>
        <position position="393"/>
    </location>
    <ligand>
        <name>Zn(2+)</name>
        <dbReference type="ChEBI" id="CHEBI:29105"/>
    </ligand>
</feature>
<dbReference type="GO" id="GO:0006260">
    <property type="term" value="P:DNA replication"/>
    <property type="evidence" value="ECO:0007669"/>
    <property type="project" value="UniProtKB-KW"/>
</dbReference>
<dbReference type="InterPro" id="IPR010994">
    <property type="entry name" value="RuvA_2-like"/>
</dbReference>
<keyword evidence="3 10" id="KW-0479">Metal-binding</keyword>
<evidence type="ECO:0000256" key="10">
    <source>
        <dbReference type="HAMAP-Rule" id="MF_01588"/>
    </source>
</evidence>
<feature type="binding site" evidence="10">
    <location>
        <position position="126"/>
    </location>
    <ligand>
        <name>NAD(+)</name>
        <dbReference type="ChEBI" id="CHEBI:57540"/>
    </ligand>
</feature>
<dbReference type="PROSITE" id="PS50172">
    <property type="entry name" value="BRCT"/>
    <property type="match status" value="1"/>
</dbReference>
<dbReference type="Pfam" id="PF00533">
    <property type="entry name" value="BRCT"/>
    <property type="match status" value="1"/>
</dbReference>
<keyword evidence="6 10" id="KW-0520">NAD</keyword>
<dbReference type="CDD" id="cd17748">
    <property type="entry name" value="BRCT_DNA_ligase_like"/>
    <property type="match status" value="1"/>
</dbReference>
<evidence type="ECO:0000256" key="2">
    <source>
        <dbReference type="ARBA" id="ARBA00022705"/>
    </source>
</evidence>
<keyword evidence="5 10" id="KW-0862">Zinc</keyword>
<dbReference type="InterPro" id="IPR001357">
    <property type="entry name" value="BRCT_dom"/>
</dbReference>
<dbReference type="SUPFAM" id="SSF47781">
    <property type="entry name" value="RuvA domain 2-like"/>
    <property type="match status" value="1"/>
</dbReference>
<protein>
    <recommendedName>
        <fullName evidence="10">DNA ligase</fullName>
        <ecNumber evidence="10">6.5.1.2</ecNumber>
    </recommendedName>
    <alternativeName>
        <fullName evidence="10">Polydeoxyribonucleotide synthase [NAD(+)]</fullName>
    </alternativeName>
</protein>
<accession>A0A923RKM6</accession>
<dbReference type="InterPro" id="IPR036420">
    <property type="entry name" value="BRCT_dom_sf"/>
</dbReference>
<evidence type="ECO:0000259" key="11">
    <source>
        <dbReference type="PROSITE" id="PS50172"/>
    </source>
</evidence>
<comment type="function">
    <text evidence="10">DNA ligase that catalyzes the formation of phosphodiester linkages between 5'-phosphoryl and 3'-hydroxyl groups in double-stranded DNA using NAD as a coenzyme and as the energy source for the reaction. It is essential for DNA replication and repair of damaged DNA.</text>
</comment>
<dbReference type="GO" id="GO:0003911">
    <property type="term" value="F:DNA ligase (NAD+) activity"/>
    <property type="evidence" value="ECO:0007669"/>
    <property type="project" value="UniProtKB-UniRule"/>
</dbReference>
<dbReference type="InterPro" id="IPR004150">
    <property type="entry name" value="NAD_DNA_ligase_OB"/>
</dbReference>
<comment type="similarity">
    <text evidence="10">Belongs to the NAD-dependent DNA ligase family. LigA subfamily.</text>
</comment>
<dbReference type="Pfam" id="PF03120">
    <property type="entry name" value="OB_DNA_ligase"/>
    <property type="match status" value="1"/>
</dbReference>
<dbReference type="SMART" id="SM00292">
    <property type="entry name" value="BRCT"/>
    <property type="match status" value="1"/>
</dbReference>
<keyword evidence="8 10" id="KW-0464">Manganese</keyword>
<evidence type="ECO:0000256" key="7">
    <source>
        <dbReference type="ARBA" id="ARBA00023204"/>
    </source>
</evidence>
<dbReference type="SUPFAM" id="SSF50249">
    <property type="entry name" value="Nucleic acid-binding proteins"/>
    <property type="match status" value="1"/>
</dbReference>
<dbReference type="InterPro" id="IPR013840">
    <property type="entry name" value="DNAligase_N"/>
</dbReference>
<dbReference type="PIRSF" id="PIRSF001604">
    <property type="entry name" value="LigA"/>
    <property type="match status" value="1"/>
</dbReference>
<evidence type="ECO:0000256" key="6">
    <source>
        <dbReference type="ARBA" id="ARBA00023027"/>
    </source>
</evidence>